<dbReference type="OrthoDB" id="5817049at2759"/>
<dbReference type="EMBL" id="KN729228">
    <property type="protein sequence ID" value="KIH62568.1"/>
    <property type="molecule type" value="Genomic_DNA"/>
</dbReference>
<organism evidence="1 2">
    <name type="scientific">Ancylostoma duodenale</name>
    <dbReference type="NCBI Taxonomy" id="51022"/>
    <lineage>
        <taxon>Eukaryota</taxon>
        <taxon>Metazoa</taxon>
        <taxon>Ecdysozoa</taxon>
        <taxon>Nematoda</taxon>
        <taxon>Chromadorea</taxon>
        <taxon>Rhabditida</taxon>
        <taxon>Rhabditina</taxon>
        <taxon>Rhabditomorpha</taxon>
        <taxon>Strongyloidea</taxon>
        <taxon>Ancylostomatidae</taxon>
        <taxon>Ancylostomatinae</taxon>
        <taxon>Ancylostoma</taxon>
    </lineage>
</organism>
<dbReference type="AlphaFoldDB" id="A0A0C2CZS8"/>
<dbReference type="Pfam" id="PF13431">
    <property type="entry name" value="TPR_17"/>
    <property type="match status" value="1"/>
</dbReference>
<evidence type="ECO:0008006" key="3">
    <source>
        <dbReference type="Google" id="ProtNLM"/>
    </source>
</evidence>
<proteinExistence type="predicted"/>
<protein>
    <recommendedName>
        <fullName evidence="3">Tetratricopeptide repeat protein</fullName>
    </recommendedName>
</protein>
<sequence length="63" mass="7504">MLSDCQQALKYNPRYAKAYFRKARLLEMKKDYEGSLVYIWLHKTVVSDCIRSDVLSRRISEDT</sequence>
<dbReference type="Proteomes" id="UP000054047">
    <property type="component" value="Unassembled WGS sequence"/>
</dbReference>
<dbReference type="InterPro" id="IPR011990">
    <property type="entry name" value="TPR-like_helical_dom_sf"/>
</dbReference>
<dbReference type="SUPFAM" id="SSF48452">
    <property type="entry name" value="TPR-like"/>
    <property type="match status" value="1"/>
</dbReference>
<gene>
    <name evidence="1" type="ORF">ANCDUO_07148</name>
</gene>
<keyword evidence="2" id="KW-1185">Reference proteome</keyword>
<reference evidence="1 2" key="1">
    <citation type="submission" date="2013-12" db="EMBL/GenBank/DDBJ databases">
        <title>Draft genome of the parsitic nematode Ancylostoma duodenale.</title>
        <authorList>
            <person name="Mitreva M."/>
        </authorList>
    </citation>
    <scope>NUCLEOTIDE SEQUENCE [LARGE SCALE GENOMIC DNA]</scope>
    <source>
        <strain evidence="1 2">Zhejiang</strain>
    </source>
</reference>
<accession>A0A0C2CZS8</accession>
<evidence type="ECO:0000313" key="2">
    <source>
        <dbReference type="Proteomes" id="UP000054047"/>
    </source>
</evidence>
<name>A0A0C2CZS8_9BILA</name>
<dbReference type="Gene3D" id="1.25.40.10">
    <property type="entry name" value="Tetratricopeptide repeat domain"/>
    <property type="match status" value="1"/>
</dbReference>
<evidence type="ECO:0000313" key="1">
    <source>
        <dbReference type="EMBL" id="KIH62568.1"/>
    </source>
</evidence>